<proteinExistence type="predicted"/>
<feature type="compositionally biased region" description="Polar residues" evidence="1">
    <location>
        <begin position="7"/>
        <end position="21"/>
    </location>
</feature>
<keyword evidence="3" id="KW-1185">Reference proteome</keyword>
<evidence type="ECO:0000256" key="1">
    <source>
        <dbReference type="SAM" id="MobiDB-lite"/>
    </source>
</evidence>
<reference evidence="2" key="1">
    <citation type="submission" date="2021-01" db="EMBL/GenBank/DDBJ databases">
        <title>Whole genome shotgun sequence of Virgisporangium ochraceum NBRC 16418.</title>
        <authorList>
            <person name="Komaki H."/>
            <person name="Tamura T."/>
        </authorList>
    </citation>
    <scope>NUCLEOTIDE SEQUENCE</scope>
    <source>
        <strain evidence="2">NBRC 16418</strain>
    </source>
</reference>
<gene>
    <name evidence="2" type="ORF">Voc01_039790</name>
</gene>
<feature type="region of interest" description="Disordered" evidence="1">
    <location>
        <begin position="1"/>
        <end position="21"/>
    </location>
</feature>
<name>A0A8J3ZRW4_9ACTN</name>
<comment type="caution">
    <text evidence="2">The sequence shown here is derived from an EMBL/GenBank/DDBJ whole genome shotgun (WGS) entry which is preliminary data.</text>
</comment>
<dbReference type="EMBL" id="BOPH01000053">
    <property type="protein sequence ID" value="GIJ69062.1"/>
    <property type="molecule type" value="Genomic_DNA"/>
</dbReference>
<accession>A0A8J3ZRW4</accession>
<protein>
    <submittedName>
        <fullName evidence="2">Uncharacterized protein</fullName>
    </submittedName>
</protein>
<dbReference type="Proteomes" id="UP000635606">
    <property type="component" value="Unassembled WGS sequence"/>
</dbReference>
<evidence type="ECO:0000313" key="2">
    <source>
        <dbReference type="EMBL" id="GIJ69062.1"/>
    </source>
</evidence>
<evidence type="ECO:0000313" key="3">
    <source>
        <dbReference type="Proteomes" id="UP000635606"/>
    </source>
</evidence>
<dbReference type="AlphaFoldDB" id="A0A8J3ZRW4"/>
<sequence length="78" mass="8286">MFASVQARLNASKPNDSGSENGLSMKISVFVLNAASIVHSSGAITATAQTARATCASVEKKLTSCRTDFGLRDPRRVW</sequence>
<organism evidence="2 3">
    <name type="scientific">Virgisporangium ochraceum</name>
    <dbReference type="NCBI Taxonomy" id="65505"/>
    <lineage>
        <taxon>Bacteria</taxon>
        <taxon>Bacillati</taxon>
        <taxon>Actinomycetota</taxon>
        <taxon>Actinomycetes</taxon>
        <taxon>Micromonosporales</taxon>
        <taxon>Micromonosporaceae</taxon>
        <taxon>Virgisporangium</taxon>
    </lineage>
</organism>